<evidence type="ECO:0000313" key="2">
    <source>
        <dbReference type="EMBL" id="EOX98085.1"/>
    </source>
</evidence>
<protein>
    <recommendedName>
        <fullName evidence="4">Transmembrane protein</fullName>
    </recommendedName>
</protein>
<organism evidence="2 3">
    <name type="scientific">Theobroma cacao</name>
    <name type="common">Cacao</name>
    <name type="synonym">Cocoa</name>
    <dbReference type="NCBI Taxonomy" id="3641"/>
    <lineage>
        <taxon>Eukaryota</taxon>
        <taxon>Viridiplantae</taxon>
        <taxon>Streptophyta</taxon>
        <taxon>Embryophyta</taxon>
        <taxon>Tracheophyta</taxon>
        <taxon>Spermatophyta</taxon>
        <taxon>Magnoliopsida</taxon>
        <taxon>eudicotyledons</taxon>
        <taxon>Gunneridae</taxon>
        <taxon>Pentapetalae</taxon>
        <taxon>rosids</taxon>
        <taxon>malvids</taxon>
        <taxon>Malvales</taxon>
        <taxon>Malvaceae</taxon>
        <taxon>Byttnerioideae</taxon>
        <taxon>Theobroma</taxon>
    </lineage>
</organism>
<keyword evidence="1" id="KW-1133">Transmembrane helix</keyword>
<evidence type="ECO:0008006" key="4">
    <source>
        <dbReference type="Google" id="ProtNLM"/>
    </source>
</evidence>
<name>A0A061DZE4_THECC</name>
<evidence type="ECO:0000256" key="1">
    <source>
        <dbReference type="SAM" id="Phobius"/>
    </source>
</evidence>
<proteinExistence type="predicted"/>
<sequence length="114" mass="12988">MTNHFGCETMMEKVGGGKDNRKEREREIPKFLLFLFLFFSFFSFSFPKGSFLSHGCFCLIRVSFGLKAIVLLRLLMMKAPSKFLVSTQSFFTLLPLAFDSSLPSFSLAYSNIIS</sequence>
<dbReference type="AlphaFoldDB" id="A0A061DZE4"/>
<reference evidence="2 3" key="1">
    <citation type="journal article" date="2013" name="Genome Biol.">
        <title>The genome sequence of the most widely cultivated cacao type and its use to identify candidate genes regulating pod color.</title>
        <authorList>
            <person name="Motamayor J.C."/>
            <person name="Mockaitis K."/>
            <person name="Schmutz J."/>
            <person name="Haiminen N."/>
            <person name="Iii D.L."/>
            <person name="Cornejo O."/>
            <person name="Findley S.D."/>
            <person name="Zheng P."/>
            <person name="Utro F."/>
            <person name="Royaert S."/>
            <person name="Saski C."/>
            <person name="Jenkins J."/>
            <person name="Podicheti R."/>
            <person name="Zhao M."/>
            <person name="Scheffler B.E."/>
            <person name="Stack J.C."/>
            <person name="Feltus F.A."/>
            <person name="Mustiga G.M."/>
            <person name="Amores F."/>
            <person name="Phillips W."/>
            <person name="Marelli J.P."/>
            <person name="May G.D."/>
            <person name="Shapiro H."/>
            <person name="Ma J."/>
            <person name="Bustamante C.D."/>
            <person name="Schnell R.J."/>
            <person name="Main D."/>
            <person name="Gilbert D."/>
            <person name="Parida L."/>
            <person name="Kuhn D.N."/>
        </authorList>
    </citation>
    <scope>NUCLEOTIDE SEQUENCE [LARGE SCALE GENOMIC DNA]</scope>
    <source>
        <strain evidence="3">cv. Matina 1-6</strain>
    </source>
</reference>
<dbReference type="HOGENOM" id="CLU_2125555_0_0_1"/>
<gene>
    <name evidence="2" type="ORF">TCM_006930</name>
</gene>
<dbReference type="EMBL" id="CM001880">
    <property type="protein sequence ID" value="EOX98085.1"/>
    <property type="molecule type" value="Genomic_DNA"/>
</dbReference>
<feature type="transmembrane region" description="Helical" evidence="1">
    <location>
        <begin position="52"/>
        <end position="75"/>
    </location>
</feature>
<feature type="transmembrane region" description="Helical" evidence="1">
    <location>
        <begin position="28"/>
        <end position="46"/>
    </location>
</feature>
<dbReference type="Gramene" id="EOX98085">
    <property type="protein sequence ID" value="EOX98085"/>
    <property type="gene ID" value="TCM_006930"/>
</dbReference>
<keyword evidence="3" id="KW-1185">Reference proteome</keyword>
<dbReference type="Proteomes" id="UP000026915">
    <property type="component" value="Chromosome 2"/>
</dbReference>
<accession>A0A061DZE4</accession>
<evidence type="ECO:0000313" key="3">
    <source>
        <dbReference type="Proteomes" id="UP000026915"/>
    </source>
</evidence>
<keyword evidence="1" id="KW-0812">Transmembrane</keyword>
<dbReference type="InParanoid" id="A0A061DZE4"/>
<keyword evidence="1" id="KW-0472">Membrane</keyword>